<evidence type="ECO:0000313" key="4">
    <source>
        <dbReference type="EMBL" id="TPE53145.1"/>
    </source>
</evidence>
<dbReference type="PANTHER" id="PTHR30290">
    <property type="entry name" value="PERIPLASMIC BINDING COMPONENT OF ABC TRANSPORTER"/>
    <property type="match status" value="1"/>
</dbReference>
<dbReference type="SUPFAM" id="SSF53850">
    <property type="entry name" value="Periplasmic binding protein-like II"/>
    <property type="match status" value="1"/>
</dbReference>
<sequence>MVRSHRAGRLTRRDFLAGATALGLAAPLARSLAGAPARAAEPAPVPGGRLRISMSVMAIADPRLFDWPEKGNLARGTLETLVRYDADAALVPWLLEGWEVNADASEFLLRLRPEVYWTNGDAFAAEDVIANLSRWAEAHVPGNSMAARIASLTETKRVETRRILTTRAGREIEDEIEVAVTGLIEGAVERVDALTVRLRPVRPDITLIPGFSDYPALIVHRDFDAAGGDLIRAPIGTGPWVLDRVDVGVSAALSRRADTNGWWGARIFGPAPLDGIDYVDHGTDPERDLAAFEAGEIDANYETTPAYVPDFDAAGLNRADARTANTVCVRMNVEKPPFTVQITRNAVQRAVDNAVVLELGQQDRGIVAENHHVAPMHPDYAAIPPIPADPARARAMLREAGAAETEFELVSSDADVPRNTCDAVAAQMRDAGMRVRRVILPGAAFWRDWRGYPFSATEWIGRPLAAQTYALAYRSDAPWNETGFADPEFDALLDRALALADPEARRPLMAEMETRLRDSGVLVQAFWRDTFRHMTGRVRGLAMHPTFELHLEQVWLAPGEDPER</sequence>
<dbReference type="GO" id="GO:1904680">
    <property type="term" value="F:peptide transmembrane transporter activity"/>
    <property type="evidence" value="ECO:0007669"/>
    <property type="project" value="TreeGrafter"/>
</dbReference>
<gene>
    <name evidence="4" type="ORF">FJM51_03735</name>
</gene>
<dbReference type="GO" id="GO:0043190">
    <property type="term" value="C:ATP-binding cassette (ABC) transporter complex"/>
    <property type="evidence" value="ECO:0007669"/>
    <property type="project" value="InterPro"/>
</dbReference>
<dbReference type="PIRSF" id="PIRSF002741">
    <property type="entry name" value="MppA"/>
    <property type="match status" value="1"/>
</dbReference>
<dbReference type="GO" id="GO:0015833">
    <property type="term" value="P:peptide transport"/>
    <property type="evidence" value="ECO:0007669"/>
    <property type="project" value="TreeGrafter"/>
</dbReference>
<feature type="domain" description="Solute-binding protein family 5" evidence="3">
    <location>
        <begin position="90"/>
        <end position="479"/>
    </location>
</feature>
<proteinExistence type="inferred from homology"/>
<dbReference type="RefSeq" id="WP_140452767.1">
    <property type="nucleotide sequence ID" value="NZ_VFRP01000002.1"/>
</dbReference>
<organism evidence="4 5">
    <name type="scientific">Amaricoccus solimangrovi</name>
    <dbReference type="NCBI Taxonomy" id="2589815"/>
    <lineage>
        <taxon>Bacteria</taxon>
        <taxon>Pseudomonadati</taxon>
        <taxon>Pseudomonadota</taxon>
        <taxon>Alphaproteobacteria</taxon>
        <taxon>Rhodobacterales</taxon>
        <taxon>Paracoccaceae</taxon>
        <taxon>Amaricoccus</taxon>
    </lineage>
</organism>
<dbReference type="EMBL" id="VFRP01000002">
    <property type="protein sequence ID" value="TPE53145.1"/>
    <property type="molecule type" value="Genomic_DNA"/>
</dbReference>
<dbReference type="InterPro" id="IPR039424">
    <property type="entry name" value="SBP_5"/>
</dbReference>
<dbReference type="InterPro" id="IPR000914">
    <property type="entry name" value="SBP_5_dom"/>
</dbReference>
<evidence type="ECO:0000256" key="1">
    <source>
        <dbReference type="ARBA" id="ARBA00004418"/>
    </source>
</evidence>
<keyword evidence="5" id="KW-1185">Reference proteome</keyword>
<protein>
    <submittedName>
        <fullName evidence="4">Diguanylate cyclase</fullName>
    </submittedName>
</protein>
<reference evidence="4 5" key="1">
    <citation type="submission" date="2019-06" db="EMBL/GenBank/DDBJ databases">
        <title>A novel bacterium of genus Amaricoccus, isolated from marine sediment.</title>
        <authorList>
            <person name="Huang H."/>
            <person name="Mo K."/>
            <person name="Hu Y."/>
        </authorList>
    </citation>
    <scope>NUCLEOTIDE SEQUENCE [LARGE SCALE GENOMIC DNA]</scope>
    <source>
        <strain evidence="4 5">HB172011</strain>
    </source>
</reference>
<accession>A0A501WY12</accession>
<dbReference type="InterPro" id="IPR006311">
    <property type="entry name" value="TAT_signal"/>
</dbReference>
<dbReference type="Gene3D" id="3.90.76.10">
    <property type="entry name" value="Dipeptide-binding Protein, Domain 1"/>
    <property type="match status" value="1"/>
</dbReference>
<dbReference type="PROSITE" id="PS51318">
    <property type="entry name" value="TAT"/>
    <property type="match status" value="1"/>
</dbReference>
<comment type="subcellular location">
    <subcellularLocation>
        <location evidence="1">Periplasm</location>
    </subcellularLocation>
</comment>
<dbReference type="Gene3D" id="3.40.190.10">
    <property type="entry name" value="Periplasmic binding protein-like II"/>
    <property type="match status" value="1"/>
</dbReference>
<evidence type="ECO:0000259" key="3">
    <source>
        <dbReference type="Pfam" id="PF00496"/>
    </source>
</evidence>
<comment type="caution">
    <text evidence="4">The sequence shown here is derived from an EMBL/GenBank/DDBJ whole genome shotgun (WGS) entry which is preliminary data.</text>
</comment>
<dbReference type="Pfam" id="PF00496">
    <property type="entry name" value="SBP_bac_5"/>
    <property type="match status" value="1"/>
</dbReference>
<dbReference type="GO" id="GO:0030288">
    <property type="term" value="C:outer membrane-bounded periplasmic space"/>
    <property type="evidence" value="ECO:0007669"/>
    <property type="project" value="UniProtKB-ARBA"/>
</dbReference>
<dbReference type="OrthoDB" id="9803988at2"/>
<evidence type="ECO:0000256" key="2">
    <source>
        <dbReference type="ARBA" id="ARBA00005695"/>
    </source>
</evidence>
<dbReference type="Gene3D" id="3.10.105.10">
    <property type="entry name" value="Dipeptide-binding Protein, Domain 3"/>
    <property type="match status" value="1"/>
</dbReference>
<evidence type="ECO:0000313" key="5">
    <source>
        <dbReference type="Proteomes" id="UP000319255"/>
    </source>
</evidence>
<dbReference type="Proteomes" id="UP000319255">
    <property type="component" value="Unassembled WGS sequence"/>
</dbReference>
<dbReference type="AlphaFoldDB" id="A0A501WY12"/>
<comment type="similarity">
    <text evidence="2">Belongs to the bacterial solute-binding protein 5 family.</text>
</comment>
<dbReference type="InterPro" id="IPR030678">
    <property type="entry name" value="Peptide/Ni-bd"/>
</dbReference>
<dbReference type="PANTHER" id="PTHR30290:SF65">
    <property type="entry name" value="MONOACYL PHOSPHATIDYLINOSITOL TETRAMANNOSIDE-BINDING PROTEIN LPQW-RELATED"/>
    <property type="match status" value="1"/>
</dbReference>
<name>A0A501WY12_9RHOB</name>